<feature type="domain" description="Transposase IS66 C-terminal" evidence="2">
    <location>
        <begin position="148"/>
        <end position="185"/>
    </location>
</feature>
<dbReference type="Pfam" id="PF13817">
    <property type="entry name" value="DDE_Tnp_IS66_C"/>
    <property type="match status" value="1"/>
</dbReference>
<organism evidence="3 4">
    <name type="scientific">Pandoraea sputorum</name>
    <dbReference type="NCBI Taxonomy" id="93222"/>
    <lineage>
        <taxon>Bacteria</taxon>
        <taxon>Pseudomonadati</taxon>
        <taxon>Pseudomonadota</taxon>
        <taxon>Betaproteobacteria</taxon>
        <taxon>Burkholderiales</taxon>
        <taxon>Burkholderiaceae</taxon>
        <taxon>Pandoraea</taxon>
    </lineage>
</organism>
<dbReference type="PANTHER" id="PTHR33678:SF1">
    <property type="entry name" value="BLL1576 PROTEIN"/>
    <property type="match status" value="1"/>
</dbReference>
<reference evidence="3 4" key="1">
    <citation type="submission" date="2019-08" db="EMBL/GenBank/DDBJ databases">
        <authorList>
            <person name="Peeters C."/>
        </authorList>
    </citation>
    <scope>NUCLEOTIDE SEQUENCE [LARGE SCALE GENOMIC DNA]</scope>
    <source>
        <strain evidence="3 4">LMG 31121</strain>
    </source>
</reference>
<name>A0A5E5BKH3_9BURK</name>
<dbReference type="InterPro" id="IPR004291">
    <property type="entry name" value="Transposase_IS66_central"/>
</dbReference>
<dbReference type="Proteomes" id="UP000335538">
    <property type="component" value="Unassembled WGS sequence"/>
</dbReference>
<sequence length="201" mass="22437">MHGVALMLHQPFFDLRGLVSRVVVNDKRHIKVCGHSSVAVSEKGRELLRGKPPERLQERQARAAPRLEALRQWYASVLPTLSATSDTTKAIQYSLNRWPALAYYCEDGQAESDNLIAERALRGVAIARRNYLFAGADSGGERAAARHSLIGTAHLNGINPEAYLAYVLERIADHPANRIDEMRPWNVAQYLSNTAKIDPIR</sequence>
<accession>A0A5E5BKH3</accession>
<dbReference type="InterPro" id="IPR039552">
    <property type="entry name" value="IS66_C"/>
</dbReference>
<evidence type="ECO:0000313" key="3">
    <source>
        <dbReference type="EMBL" id="VVE85807.1"/>
    </source>
</evidence>
<dbReference type="InterPro" id="IPR052344">
    <property type="entry name" value="Transposase-related"/>
</dbReference>
<evidence type="ECO:0000259" key="1">
    <source>
        <dbReference type="Pfam" id="PF03050"/>
    </source>
</evidence>
<evidence type="ECO:0000313" key="4">
    <source>
        <dbReference type="Proteomes" id="UP000335538"/>
    </source>
</evidence>
<feature type="domain" description="Transposase IS66 central" evidence="1">
    <location>
        <begin position="51"/>
        <end position="141"/>
    </location>
</feature>
<gene>
    <name evidence="3" type="ORF">PSP31121_05438</name>
</gene>
<proteinExistence type="predicted"/>
<evidence type="ECO:0000259" key="2">
    <source>
        <dbReference type="Pfam" id="PF13817"/>
    </source>
</evidence>
<dbReference type="EMBL" id="CABPSR010000035">
    <property type="protein sequence ID" value="VVE85807.1"/>
    <property type="molecule type" value="Genomic_DNA"/>
</dbReference>
<protein>
    <submittedName>
        <fullName evidence="3">Transposase</fullName>
    </submittedName>
</protein>
<dbReference type="AlphaFoldDB" id="A0A5E5BKH3"/>
<dbReference type="PANTHER" id="PTHR33678">
    <property type="entry name" value="BLL1576 PROTEIN"/>
    <property type="match status" value="1"/>
</dbReference>
<dbReference type="Pfam" id="PF03050">
    <property type="entry name" value="DDE_Tnp_IS66"/>
    <property type="match status" value="1"/>
</dbReference>